<dbReference type="InterPro" id="IPR033247">
    <property type="entry name" value="Transketolase_fam"/>
</dbReference>
<dbReference type="EMBL" id="CADCTU010000318">
    <property type="protein sequence ID" value="CAA9309642.1"/>
    <property type="molecule type" value="Genomic_DNA"/>
</dbReference>
<evidence type="ECO:0000256" key="8">
    <source>
        <dbReference type="ARBA" id="ARBA00022842"/>
    </source>
</evidence>
<feature type="non-terminal residue" evidence="11">
    <location>
        <position position="1"/>
    </location>
</feature>
<evidence type="ECO:0000256" key="9">
    <source>
        <dbReference type="ARBA" id="ARBA00023052"/>
    </source>
</evidence>
<sequence>HGGIIPYGGTFLIFSDYMRPAIRLAALMERHVIYVFTHDSIALGEDGPTHQPVEQLATLRAIPNLTVLRPADASETAEAWKAALRNTSGPVALMLTRQKLGFVDRTQYAAAGGVQRGAYVMNEAEGAPEVVLLSSGSEVGLVLEAQRRLEKDGVRARVVSMPSMELFARQDAAYRREVLPPGVPRVSIEAAHPMSWYRWVGEDGIAIGVERFGASAPYERVFAELGLTADKVVEAARSLLRRKS</sequence>
<name>A0A6J4KLX5_9BACT</name>
<keyword evidence="8" id="KW-0460">Magnesium</keyword>
<evidence type="ECO:0000313" key="11">
    <source>
        <dbReference type="EMBL" id="CAA9309642.1"/>
    </source>
</evidence>
<reference evidence="11" key="1">
    <citation type="submission" date="2020-02" db="EMBL/GenBank/DDBJ databases">
        <authorList>
            <person name="Meier V. D."/>
        </authorList>
    </citation>
    <scope>NUCLEOTIDE SEQUENCE</scope>
    <source>
        <strain evidence="11">AVDCRST_MAG11</strain>
    </source>
</reference>
<dbReference type="FunFam" id="3.40.50.920:FF:000003">
    <property type="entry name" value="Transketolase"/>
    <property type="match status" value="1"/>
</dbReference>
<dbReference type="PROSITE" id="PS00802">
    <property type="entry name" value="TRANSKETOLASE_2"/>
    <property type="match status" value="1"/>
</dbReference>
<evidence type="ECO:0000256" key="6">
    <source>
        <dbReference type="ARBA" id="ARBA00022679"/>
    </source>
</evidence>
<evidence type="ECO:0000256" key="1">
    <source>
        <dbReference type="ARBA" id="ARBA00001946"/>
    </source>
</evidence>
<dbReference type="SMART" id="SM00861">
    <property type="entry name" value="Transket_pyr"/>
    <property type="match status" value="1"/>
</dbReference>
<keyword evidence="6 11" id="KW-0808">Transferase</keyword>
<dbReference type="Gene3D" id="3.40.50.920">
    <property type="match status" value="1"/>
</dbReference>
<dbReference type="Gene3D" id="3.40.50.970">
    <property type="match status" value="1"/>
</dbReference>
<dbReference type="PANTHER" id="PTHR43522:SF2">
    <property type="entry name" value="TRANSKETOLASE 1-RELATED"/>
    <property type="match status" value="1"/>
</dbReference>
<dbReference type="CDD" id="cd07033">
    <property type="entry name" value="TPP_PYR_DXS_TK_like"/>
    <property type="match status" value="1"/>
</dbReference>
<evidence type="ECO:0000256" key="3">
    <source>
        <dbReference type="ARBA" id="ARBA00007131"/>
    </source>
</evidence>
<protein>
    <recommendedName>
        <fullName evidence="5">transketolase</fullName>
        <ecNumber evidence="5">2.2.1.1</ecNumber>
    </recommendedName>
</protein>
<dbReference type="GO" id="GO:0046872">
    <property type="term" value="F:metal ion binding"/>
    <property type="evidence" value="ECO:0007669"/>
    <property type="project" value="UniProtKB-KW"/>
</dbReference>
<dbReference type="GO" id="GO:0006098">
    <property type="term" value="P:pentose-phosphate shunt"/>
    <property type="evidence" value="ECO:0007669"/>
    <property type="project" value="TreeGrafter"/>
</dbReference>
<dbReference type="GO" id="GO:0004802">
    <property type="term" value="F:transketolase activity"/>
    <property type="evidence" value="ECO:0007669"/>
    <property type="project" value="UniProtKB-EC"/>
</dbReference>
<dbReference type="InterPro" id="IPR020826">
    <property type="entry name" value="Transketolase_BS"/>
</dbReference>
<dbReference type="Pfam" id="PF22613">
    <property type="entry name" value="Transketolase_C_1"/>
    <property type="match status" value="1"/>
</dbReference>
<proteinExistence type="inferred from homology"/>
<accession>A0A6J4KLX5</accession>
<dbReference type="InterPro" id="IPR029061">
    <property type="entry name" value="THDP-binding"/>
</dbReference>
<comment type="cofactor">
    <cofactor evidence="2">
        <name>thiamine diphosphate</name>
        <dbReference type="ChEBI" id="CHEBI:58937"/>
    </cofactor>
</comment>
<dbReference type="EC" id="2.2.1.1" evidence="5"/>
<dbReference type="InterPro" id="IPR055152">
    <property type="entry name" value="Transketolase-like_C_2"/>
</dbReference>
<dbReference type="AlphaFoldDB" id="A0A6J4KLX5"/>
<comment type="subunit">
    <text evidence="4">Homodimer.</text>
</comment>
<feature type="domain" description="Transketolase-like pyrimidine-binding" evidence="10">
    <location>
        <begin position="1"/>
        <end position="102"/>
    </location>
</feature>
<evidence type="ECO:0000256" key="2">
    <source>
        <dbReference type="ARBA" id="ARBA00001964"/>
    </source>
</evidence>
<evidence type="ECO:0000259" key="10">
    <source>
        <dbReference type="SMART" id="SM00861"/>
    </source>
</evidence>
<dbReference type="Pfam" id="PF02779">
    <property type="entry name" value="Transket_pyr"/>
    <property type="match status" value="1"/>
</dbReference>
<dbReference type="InterPro" id="IPR009014">
    <property type="entry name" value="Transketo_C/PFOR_II"/>
</dbReference>
<evidence type="ECO:0000256" key="5">
    <source>
        <dbReference type="ARBA" id="ARBA00013152"/>
    </source>
</evidence>
<evidence type="ECO:0000256" key="4">
    <source>
        <dbReference type="ARBA" id="ARBA00011738"/>
    </source>
</evidence>
<gene>
    <name evidence="11" type="ORF">AVDCRST_MAG11-1400</name>
</gene>
<keyword evidence="7" id="KW-0479">Metal-binding</keyword>
<dbReference type="InterPro" id="IPR005475">
    <property type="entry name" value="Transketolase-like_Pyr-bd"/>
</dbReference>
<comment type="similarity">
    <text evidence="3">Belongs to the transketolase family.</text>
</comment>
<evidence type="ECO:0000256" key="7">
    <source>
        <dbReference type="ARBA" id="ARBA00022723"/>
    </source>
</evidence>
<keyword evidence="9" id="KW-0786">Thiamine pyrophosphate</keyword>
<dbReference type="SUPFAM" id="SSF52922">
    <property type="entry name" value="TK C-terminal domain-like"/>
    <property type="match status" value="1"/>
</dbReference>
<dbReference type="GO" id="GO:0005829">
    <property type="term" value="C:cytosol"/>
    <property type="evidence" value="ECO:0007669"/>
    <property type="project" value="TreeGrafter"/>
</dbReference>
<dbReference type="PANTHER" id="PTHR43522">
    <property type="entry name" value="TRANSKETOLASE"/>
    <property type="match status" value="1"/>
</dbReference>
<comment type="cofactor">
    <cofactor evidence="1">
        <name>Mg(2+)</name>
        <dbReference type="ChEBI" id="CHEBI:18420"/>
    </cofactor>
</comment>
<dbReference type="SUPFAM" id="SSF52518">
    <property type="entry name" value="Thiamin diphosphate-binding fold (THDP-binding)"/>
    <property type="match status" value="1"/>
</dbReference>
<organism evidence="11">
    <name type="scientific">uncultured Gemmatimonadaceae bacterium</name>
    <dbReference type="NCBI Taxonomy" id="246130"/>
    <lineage>
        <taxon>Bacteria</taxon>
        <taxon>Pseudomonadati</taxon>
        <taxon>Gemmatimonadota</taxon>
        <taxon>Gemmatimonadia</taxon>
        <taxon>Gemmatimonadales</taxon>
        <taxon>Gemmatimonadaceae</taxon>
        <taxon>environmental samples</taxon>
    </lineage>
</organism>